<dbReference type="STRING" id="413434.SAMN04488132_10523"/>
<accession>A0A1T4NWL5</accession>
<keyword evidence="3" id="KW-0408">Iron</keyword>
<dbReference type="CDD" id="cd03467">
    <property type="entry name" value="Rieske"/>
    <property type="match status" value="1"/>
</dbReference>
<reference evidence="6 7" key="1">
    <citation type="submission" date="2017-02" db="EMBL/GenBank/DDBJ databases">
        <authorList>
            <person name="Peterson S.W."/>
        </authorList>
    </citation>
    <scope>NUCLEOTIDE SEQUENCE [LARGE SCALE GENOMIC DNA]</scope>
    <source>
        <strain evidence="6 7">DSM 22335</strain>
    </source>
</reference>
<dbReference type="SUPFAM" id="SSF50022">
    <property type="entry name" value="ISP domain"/>
    <property type="match status" value="1"/>
</dbReference>
<dbReference type="OrthoDB" id="165343at2"/>
<feature type="domain" description="Rieske" evidence="5">
    <location>
        <begin position="72"/>
        <end position="143"/>
    </location>
</feature>
<dbReference type="GO" id="GO:0051537">
    <property type="term" value="F:2 iron, 2 sulfur cluster binding"/>
    <property type="evidence" value="ECO:0007669"/>
    <property type="project" value="UniProtKB-KW"/>
</dbReference>
<keyword evidence="1" id="KW-0001">2Fe-2S</keyword>
<organism evidence="6 7">
    <name type="scientific">Sediminibacterium ginsengisoli</name>
    <dbReference type="NCBI Taxonomy" id="413434"/>
    <lineage>
        <taxon>Bacteria</taxon>
        <taxon>Pseudomonadati</taxon>
        <taxon>Bacteroidota</taxon>
        <taxon>Chitinophagia</taxon>
        <taxon>Chitinophagales</taxon>
        <taxon>Chitinophagaceae</taxon>
        <taxon>Sediminibacterium</taxon>
    </lineage>
</organism>
<dbReference type="PROSITE" id="PS51296">
    <property type="entry name" value="RIESKE"/>
    <property type="match status" value="1"/>
</dbReference>
<dbReference type="InterPro" id="IPR036922">
    <property type="entry name" value="Rieske_2Fe-2S_sf"/>
</dbReference>
<evidence type="ECO:0000256" key="3">
    <source>
        <dbReference type="ARBA" id="ARBA00023004"/>
    </source>
</evidence>
<evidence type="ECO:0000256" key="4">
    <source>
        <dbReference type="ARBA" id="ARBA00023014"/>
    </source>
</evidence>
<keyword evidence="2" id="KW-0479">Metal-binding</keyword>
<name>A0A1T4NWL5_9BACT</name>
<evidence type="ECO:0000256" key="1">
    <source>
        <dbReference type="ARBA" id="ARBA00022714"/>
    </source>
</evidence>
<keyword evidence="4" id="KW-0411">Iron-sulfur</keyword>
<sequence length="149" mass="16442">MTRKDFLKNACNACLSVTLTGTLISSCTPTQYISGKIQKDGITILKTDFVIHKGKNQGYNSFIIVRNETLLYPICVHRISDADYAAVWMRCTHQGTELQVSGDMLQCAAHGSEFNKRGIVTNGPAGSNLRSFPVKVNGNEIFIDLRKLS</sequence>
<proteinExistence type="predicted"/>
<evidence type="ECO:0000256" key="2">
    <source>
        <dbReference type="ARBA" id="ARBA00022723"/>
    </source>
</evidence>
<gene>
    <name evidence="6" type="ORF">SAMN04488132_10523</name>
</gene>
<dbReference type="PROSITE" id="PS51257">
    <property type="entry name" value="PROKAR_LIPOPROTEIN"/>
    <property type="match status" value="1"/>
</dbReference>
<evidence type="ECO:0000313" key="7">
    <source>
        <dbReference type="Proteomes" id="UP000190888"/>
    </source>
</evidence>
<evidence type="ECO:0000259" key="5">
    <source>
        <dbReference type="PROSITE" id="PS51296"/>
    </source>
</evidence>
<dbReference type="AlphaFoldDB" id="A0A1T4NWL5"/>
<dbReference type="GO" id="GO:0046872">
    <property type="term" value="F:metal ion binding"/>
    <property type="evidence" value="ECO:0007669"/>
    <property type="project" value="UniProtKB-KW"/>
</dbReference>
<dbReference type="EMBL" id="FUWH01000005">
    <property type="protein sequence ID" value="SJZ83595.1"/>
    <property type="molecule type" value="Genomic_DNA"/>
</dbReference>
<dbReference type="Pfam" id="PF00355">
    <property type="entry name" value="Rieske"/>
    <property type="match status" value="1"/>
</dbReference>
<dbReference type="InterPro" id="IPR017941">
    <property type="entry name" value="Rieske_2Fe-2S"/>
</dbReference>
<keyword evidence="7" id="KW-1185">Reference proteome</keyword>
<dbReference type="Proteomes" id="UP000190888">
    <property type="component" value="Unassembled WGS sequence"/>
</dbReference>
<dbReference type="RefSeq" id="WP_078831354.1">
    <property type="nucleotide sequence ID" value="NZ_FUWH01000005.1"/>
</dbReference>
<protein>
    <submittedName>
        <fullName evidence="6">Rieske Fe-S protein</fullName>
    </submittedName>
</protein>
<evidence type="ECO:0000313" key="6">
    <source>
        <dbReference type="EMBL" id="SJZ83595.1"/>
    </source>
</evidence>
<dbReference type="Gene3D" id="2.102.10.10">
    <property type="entry name" value="Rieske [2Fe-2S] iron-sulphur domain"/>
    <property type="match status" value="1"/>
</dbReference>